<dbReference type="AlphaFoldDB" id="F5BQS2"/>
<dbReference type="RefSeq" id="WP_013712114.1">
    <property type="nucleotide sequence ID" value="NC_015392.1"/>
</dbReference>
<geneLocation type="plasmid" evidence="2">
    <name>pSD853_7.9</name>
</geneLocation>
<protein>
    <recommendedName>
        <fullName evidence="1">Phage-Barnase-EndoU-ColicinE5/D-RelE like nuclease 4 domain-containing protein</fullName>
    </recommendedName>
</protein>
<keyword evidence="2" id="KW-0614">Plasmid</keyword>
<name>F5BQS2_SALDU</name>
<reference evidence="2" key="1">
    <citation type="journal article" date="2012" name="Food Res. Intern.">
        <title>Sequencing of plasmids from a multi-antimicrobial resistant Salmonella enterica serovar Dublin strain.</title>
        <authorList>
            <person name="Han J."/>
            <person name="Lynne A.M."/>
            <person name="David D.E."/>
            <person name="Nayak R."/>
            <person name="Foley S.L."/>
        </authorList>
    </citation>
    <scope>NUCLEOTIDE SEQUENCE</scope>
    <source>
        <strain evidence="2">853</strain>
        <plasmid evidence="2">pSD853_7.9</plasmid>
    </source>
</reference>
<dbReference type="Pfam" id="PF18813">
    <property type="entry name" value="PBECR4"/>
    <property type="match status" value="1"/>
</dbReference>
<organism evidence="2">
    <name type="scientific">Salmonella dublin</name>
    <dbReference type="NCBI Taxonomy" id="98360"/>
    <lineage>
        <taxon>Bacteria</taxon>
        <taxon>Pseudomonadati</taxon>
        <taxon>Pseudomonadota</taxon>
        <taxon>Gammaproteobacteria</taxon>
        <taxon>Enterobacterales</taxon>
        <taxon>Enterobacteriaceae</taxon>
        <taxon>Salmonella</taxon>
    </lineage>
</organism>
<feature type="domain" description="Phage-Barnase-EndoU-ColicinE5/D-RelE like nuclease 4" evidence="1">
    <location>
        <begin position="21"/>
        <end position="185"/>
    </location>
</feature>
<evidence type="ECO:0000313" key="2">
    <source>
        <dbReference type="EMBL" id="AEA95702.1"/>
    </source>
</evidence>
<proteinExistence type="predicted"/>
<sequence length="197" mass="23086">MLSVTDLLTLNTKPSLKDITLQTIQEFYSEHLCKKVFIFELDSPDFPLVRLRFEEDNFCHLLGIQHVLKSQKGGTSYIGQEGYNLIKKGTVTFDFMKTKNKQGFKSKKNRMLYFPFVYQVLNSPTITKFSRAHLTTNIDLDILFYTQTHNIYLHLGLGQDNTTDYFYPKTFYDRKRNDHIDGQEELTLKSMSIELDN</sequence>
<dbReference type="InterPro" id="IPR041420">
    <property type="entry name" value="PBECR4"/>
</dbReference>
<dbReference type="EMBL" id="JF267654">
    <property type="protein sequence ID" value="AEA95702.1"/>
    <property type="molecule type" value="Genomic_DNA"/>
</dbReference>
<accession>F5BQS2</accession>
<gene>
    <name evidence="2" type="ORF">pSD853_7.9_9</name>
</gene>
<evidence type="ECO:0000259" key="1">
    <source>
        <dbReference type="Pfam" id="PF18813"/>
    </source>
</evidence>